<dbReference type="OrthoDB" id="7403325at2759"/>
<dbReference type="PIRSF" id="PIRSF000524">
    <property type="entry name" value="SPT"/>
    <property type="match status" value="1"/>
</dbReference>
<dbReference type="InterPro" id="IPR000192">
    <property type="entry name" value="Aminotrans_V_dom"/>
</dbReference>
<dbReference type="GO" id="GO:0047304">
    <property type="term" value="F:2-aminoethylphosphonate-pyruvate transaminase activity"/>
    <property type="evidence" value="ECO:0007669"/>
    <property type="project" value="UniProtKB-EC"/>
</dbReference>
<proteinExistence type="inferred from homology"/>
<evidence type="ECO:0000256" key="6">
    <source>
        <dbReference type="ARBA" id="ARBA00049460"/>
    </source>
</evidence>
<name>A0A6P8IH56_ACTTE</name>
<evidence type="ECO:0000256" key="5">
    <source>
        <dbReference type="ARBA" id="ARBA00023317"/>
    </source>
</evidence>
<dbReference type="HAMAP" id="MF_01376">
    <property type="entry name" value="PhnW_aminotrans_5"/>
    <property type="match status" value="1"/>
</dbReference>
<organism evidence="11 12">
    <name type="scientific">Actinia tenebrosa</name>
    <name type="common">Australian red waratah sea anemone</name>
    <dbReference type="NCBI Taxonomy" id="6105"/>
    <lineage>
        <taxon>Eukaryota</taxon>
        <taxon>Metazoa</taxon>
        <taxon>Cnidaria</taxon>
        <taxon>Anthozoa</taxon>
        <taxon>Hexacorallia</taxon>
        <taxon>Actiniaria</taxon>
        <taxon>Actiniidae</taxon>
        <taxon>Actinia</taxon>
    </lineage>
</organism>
<evidence type="ECO:0000256" key="7">
    <source>
        <dbReference type="PIRNR" id="PIRNR000524"/>
    </source>
</evidence>
<dbReference type="GO" id="GO:0008453">
    <property type="term" value="F:alanine-glyoxylate transaminase activity"/>
    <property type="evidence" value="ECO:0007669"/>
    <property type="project" value="UniProtKB-EC"/>
</dbReference>
<protein>
    <recommendedName>
        <fullName evidence="7">Alanine--glyoxylate aminotransferase</fullName>
        <ecNumber evidence="7">2.6.1.44</ecNumber>
    </recommendedName>
</protein>
<dbReference type="NCBIfam" id="TIGR03301">
    <property type="entry name" value="PhnW-AepZ"/>
    <property type="match status" value="1"/>
</dbReference>
<feature type="domain" description="Aminotransferase class V" evidence="10">
    <location>
        <begin position="69"/>
        <end position="363"/>
    </location>
</feature>
<dbReference type="KEGG" id="aten:116301113"/>
<dbReference type="GeneID" id="116301113"/>
<dbReference type="InterPro" id="IPR012703">
    <property type="entry name" value="NH2EtPonate_pyrv_transaminase"/>
</dbReference>
<reference evidence="12" key="1">
    <citation type="submission" date="2025-08" db="UniProtKB">
        <authorList>
            <consortium name="RefSeq"/>
        </authorList>
    </citation>
    <scope>IDENTIFICATION</scope>
    <source>
        <tissue evidence="12">Tentacle</tissue>
    </source>
</reference>
<dbReference type="InterPro" id="IPR015422">
    <property type="entry name" value="PyrdxlP-dep_Trfase_small"/>
</dbReference>
<dbReference type="Pfam" id="PF00266">
    <property type="entry name" value="Aminotran_5"/>
    <property type="match status" value="1"/>
</dbReference>
<evidence type="ECO:0000256" key="9">
    <source>
        <dbReference type="PIRSR" id="PIRSR000524-50"/>
    </source>
</evidence>
<dbReference type="InterPro" id="IPR015424">
    <property type="entry name" value="PyrdxlP-dep_Trfase"/>
</dbReference>
<sequence length="422" mass="47208">MALRLGISNCWRIARGQAFRRVPRLSLIRVAGCSSDTYSDDDEILHLPFKDKKLFTPGPLCTSFETKKAMMRDVGSRDKDFVKSVNYIRSKLLEIAGVSPNEYTTIPLQGSGTYSVESVITTATPKTGGKLLLIVNGAYGKRMQKICEVAHIETIALEGEENSKADLKAVEKTLQENPDLTGVCIVHCETSTGVIHPVESVGKLIQKHAPNAFFFVDAMSSFGAIPLNLESSNITYLVSSANKCIEGVPGFSYVIANISHLLKCKGQSRTLSLDIVDQYENLEKTGQFRFTPATHTMLAFRKALQQLEEEGGVVGRAERYMENRHILQDGMKKLGFKEFLDDTHEGYIITSFYFPKHPNFDFMDFYKRLSDKDQVIYPGKVSKAECFRIGNIGYLFPKDMEHLLECIGKVLEDMNIPTPLES</sequence>
<evidence type="ECO:0000256" key="2">
    <source>
        <dbReference type="ARBA" id="ARBA00022576"/>
    </source>
</evidence>
<evidence type="ECO:0000256" key="3">
    <source>
        <dbReference type="ARBA" id="ARBA00022679"/>
    </source>
</evidence>
<evidence type="ECO:0000313" key="11">
    <source>
        <dbReference type="Proteomes" id="UP000515163"/>
    </source>
</evidence>
<keyword evidence="3" id="KW-0808">Transferase</keyword>
<dbReference type="Proteomes" id="UP000515163">
    <property type="component" value="Unplaced"/>
</dbReference>
<dbReference type="Gene3D" id="3.90.1150.10">
    <property type="entry name" value="Aspartate Aminotransferase, domain 1"/>
    <property type="match status" value="1"/>
</dbReference>
<dbReference type="NCBIfam" id="NF010006">
    <property type="entry name" value="PRK13479.1"/>
    <property type="match status" value="1"/>
</dbReference>
<comment type="cofactor">
    <cofactor evidence="1 7 9">
        <name>pyridoxal 5'-phosphate</name>
        <dbReference type="ChEBI" id="CHEBI:597326"/>
    </cofactor>
</comment>
<dbReference type="InParanoid" id="A0A6P8IH56"/>
<dbReference type="AlphaFoldDB" id="A0A6P8IH56"/>
<feature type="modified residue" description="N6-(pyridoxal phosphate)lysine" evidence="9">
    <location>
        <position position="243"/>
    </location>
</feature>
<dbReference type="EC" id="2.6.1.44" evidence="7"/>
<evidence type="ECO:0000256" key="1">
    <source>
        <dbReference type="ARBA" id="ARBA00001933"/>
    </source>
</evidence>
<dbReference type="NCBIfam" id="TIGR02326">
    <property type="entry name" value="transamin_PhnW"/>
    <property type="match status" value="1"/>
</dbReference>
<comment type="similarity">
    <text evidence="7">Belongs to the class-V pyridoxal-phosphate-dependent aminotransferase family.</text>
</comment>
<dbReference type="GO" id="GO:0019700">
    <property type="term" value="P:organic phosphonate catabolic process"/>
    <property type="evidence" value="ECO:0007669"/>
    <property type="project" value="InterPro"/>
</dbReference>
<dbReference type="SUPFAM" id="SSF53383">
    <property type="entry name" value="PLP-dependent transferases"/>
    <property type="match status" value="1"/>
</dbReference>
<evidence type="ECO:0000313" key="12">
    <source>
        <dbReference type="RefSeq" id="XP_031565980.1"/>
    </source>
</evidence>
<comment type="catalytic activity">
    <reaction evidence="7">
        <text>glyoxylate + L-alanine = glycine + pyruvate</text>
        <dbReference type="Rhea" id="RHEA:24248"/>
        <dbReference type="ChEBI" id="CHEBI:15361"/>
        <dbReference type="ChEBI" id="CHEBI:36655"/>
        <dbReference type="ChEBI" id="CHEBI:57305"/>
        <dbReference type="ChEBI" id="CHEBI:57972"/>
        <dbReference type="EC" id="2.6.1.44"/>
    </reaction>
</comment>
<evidence type="ECO:0000259" key="10">
    <source>
        <dbReference type="Pfam" id="PF00266"/>
    </source>
</evidence>
<dbReference type="InterPro" id="IPR024169">
    <property type="entry name" value="SP_NH2Trfase/AEP_transaminase"/>
</dbReference>
<keyword evidence="5" id="KW-0670">Pyruvate</keyword>
<feature type="binding site" evidence="8">
    <location>
        <position position="388"/>
    </location>
    <ligand>
        <name>substrate</name>
    </ligand>
</feature>
<keyword evidence="2" id="KW-0032">Aminotransferase</keyword>
<dbReference type="PANTHER" id="PTHR42778">
    <property type="entry name" value="2-AMINOETHYLPHOSPHONATE--PYRUVATE TRANSAMINASE"/>
    <property type="match status" value="1"/>
</dbReference>
<dbReference type="RefSeq" id="XP_031565980.1">
    <property type="nucleotide sequence ID" value="XM_031710120.1"/>
</dbReference>
<keyword evidence="4 7" id="KW-0663">Pyridoxal phosphate</keyword>
<accession>A0A6P8IH56</accession>
<gene>
    <name evidence="12" type="primary">LOC116301113</name>
</gene>
<keyword evidence="11" id="KW-1185">Reference proteome</keyword>
<comment type="catalytic activity">
    <reaction evidence="6">
        <text>(2-aminoethyl)phosphonate + pyruvate = phosphonoacetaldehyde + L-alanine</text>
        <dbReference type="Rhea" id="RHEA:17021"/>
        <dbReference type="ChEBI" id="CHEBI:15361"/>
        <dbReference type="ChEBI" id="CHEBI:57418"/>
        <dbReference type="ChEBI" id="CHEBI:57972"/>
        <dbReference type="ChEBI" id="CHEBI:58383"/>
        <dbReference type="EC" id="2.6.1.37"/>
    </reaction>
</comment>
<dbReference type="PANTHER" id="PTHR42778:SF1">
    <property type="entry name" value="2-AMINOETHYLPHOSPHONATE--PYRUVATE TRANSAMINASE"/>
    <property type="match status" value="1"/>
</dbReference>
<dbReference type="Gene3D" id="3.40.640.10">
    <property type="entry name" value="Type I PLP-dependent aspartate aminotransferase-like (Major domain)"/>
    <property type="match status" value="1"/>
</dbReference>
<evidence type="ECO:0000256" key="8">
    <source>
        <dbReference type="PIRSR" id="PIRSR000524-1"/>
    </source>
</evidence>
<evidence type="ECO:0000256" key="4">
    <source>
        <dbReference type="ARBA" id="ARBA00022898"/>
    </source>
</evidence>
<dbReference type="InterPro" id="IPR015421">
    <property type="entry name" value="PyrdxlP-dep_Trfase_major"/>
</dbReference>